<organism evidence="2 3">
    <name type="scientific">Cladobotryum mycophilum</name>
    <dbReference type="NCBI Taxonomy" id="491253"/>
    <lineage>
        <taxon>Eukaryota</taxon>
        <taxon>Fungi</taxon>
        <taxon>Dikarya</taxon>
        <taxon>Ascomycota</taxon>
        <taxon>Pezizomycotina</taxon>
        <taxon>Sordariomycetes</taxon>
        <taxon>Hypocreomycetidae</taxon>
        <taxon>Hypocreales</taxon>
        <taxon>Hypocreaceae</taxon>
        <taxon>Cladobotryum</taxon>
    </lineage>
</organism>
<evidence type="ECO:0000313" key="2">
    <source>
        <dbReference type="EMBL" id="KAK5989796.1"/>
    </source>
</evidence>
<proteinExistence type="predicted"/>
<keyword evidence="3" id="KW-1185">Reference proteome</keyword>
<keyword evidence="1" id="KW-0732">Signal</keyword>
<feature type="chain" id="PRO_5045123375" evidence="1">
    <location>
        <begin position="18"/>
        <end position="122"/>
    </location>
</feature>
<gene>
    <name evidence="2" type="ORF">PT974_08057</name>
</gene>
<protein>
    <submittedName>
        <fullName evidence="2">Uncharacterized protein</fullName>
    </submittedName>
</protein>
<dbReference type="Proteomes" id="UP001338125">
    <property type="component" value="Unassembled WGS sequence"/>
</dbReference>
<name>A0ABR0SDR7_9HYPO</name>
<reference evidence="2 3" key="1">
    <citation type="submission" date="2024-01" db="EMBL/GenBank/DDBJ databases">
        <title>Complete genome of Cladobotryum mycophilum ATHUM6906.</title>
        <authorList>
            <person name="Christinaki A.C."/>
            <person name="Myridakis A.I."/>
            <person name="Kouvelis V.N."/>
        </authorList>
    </citation>
    <scope>NUCLEOTIDE SEQUENCE [LARGE SCALE GENOMIC DNA]</scope>
    <source>
        <strain evidence="2 3">ATHUM6906</strain>
    </source>
</reference>
<feature type="signal peptide" evidence="1">
    <location>
        <begin position="1"/>
        <end position="17"/>
    </location>
</feature>
<evidence type="ECO:0000256" key="1">
    <source>
        <dbReference type="SAM" id="SignalP"/>
    </source>
</evidence>
<evidence type="ECO:0000313" key="3">
    <source>
        <dbReference type="Proteomes" id="UP001338125"/>
    </source>
</evidence>
<dbReference type="EMBL" id="JAVFKD010000014">
    <property type="protein sequence ID" value="KAK5989796.1"/>
    <property type="molecule type" value="Genomic_DNA"/>
</dbReference>
<comment type="caution">
    <text evidence="2">The sequence shown here is derived from an EMBL/GenBank/DDBJ whole genome shotgun (WGS) entry which is preliminary data.</text>
</comment>
<sequence length="122" mass="13422">MKLSYLIGALIPSTALASENALTWGLIPQPDPQNWAAGPQLLPFNGILGRPDDYTADSFGLYVSNFCRQFTGTVVSHSYSSVYHGNLTWVGVCLRANSGLSSDVTRDFVRIQDSRVYGYQRT</sequence>
<accession>A0ABR0SDR7</accession>